<evidence type="ECO:0000313" key="6">
    <source>
        <dbReference type="Proteomes" id="UP000280296"/>
    </source>
</evidence>
<dbReference type="EMBL" id="RYZH01000035">
    <property type="protein sequence ID" value="RUL85938.1"/>
    <property type="molecule type" value="Genomic_DNA"/>
</dbReference>
<reference evidence="5 6" key="1">
    <citation type="submission" date="2018-12" db="EMBL/GenBank/DDBJ databases">
        <authorList>
            <person name="Toschakov S.V."/>
        </authorList>
    </citation>
    <scope>NUCLEOTIDE SEQUENCE [LARGE SCALE GENOMIC DNA]</scope>
    <source>
        <strain evidence="5 6">GM2012</strain>
    </source>
</reference>
<dbReference type="PANTHER" id="PTHR32347:SF23">
    <property type="entry name" value="BLL5650 PROTEIN"/>
    <property type="match status" value="1"/>
</dbReference>
<dbReference type="GO" id="GO:0030313">
    <property type="term" value="C:cell envelope"/>
    <property type="evidence" value="ECO:0007669"/>
    <property type="project" value="UniProtKB-SubCell"/>
</dbReference>
<name>A0A432MH06_9BACT</name>
<dbReference type="InterPro" id="IPR058792">
    <property type="entry name" value="Beta-barrel_RND_2"/>
</dbReference>
<comment type="caution">
    <text evidence="5">The sequence shown here is derived from an EMBL/GenBank/DDBJ whole genome shotgun (WGS) entry which is preliminary data.</text>
</comment>
<protein>
    <submittedName>
        <fullName evidence="5">HlyD family efflux transporter periplasmic adaptor subunit</fullName>
    </submittedName>
</protein>
<dbReference type="OrthoDB" id="259669at2"/>
<keyword evidence="2 3" id="KW-0175">Coiled coil</keyword>
<dbReference type="Proteomes" id="UP000280296">
    <property type="component" value="Unassembled WGS sequence"/>
</dbReference>
<gene>
    <name evidence="5" type="ORF">TsocGM_17370</name>
</gene>
<dbReference type="RefSeq" id="WP_126726729.1">
    <property type="nucleotide sequence ID" value="NZ_RYZH01000035.1"/>
</dbReference>
<feature type="coiled-coil region" evidence="3">
    <location>
        <begin position="235"/>
        <end position="283"/>
    </location>
</feature>
<proteinExistence type="predicted"/>
<evidence type="ECO:0000256" key="2">
    <source>
        <dbReference type="ARBA" id="ARBA00023054"/>
    </source>
</evidence>
<evidence type="ECO:0000256" key="1">
    <source>
        <dbReference type="ARBA" id="ARBA00004196"/>
    </source>
</evidence>
<dbReference type="Gene3D" id="2.40.420.20">
    <property type="match status" value="1"/>
</dbReference>
<dbReference type="InterPro" id="IPR050465">
    <property type="entry name" value="UPF0194_transport"/>
</dbReference>
<evidence type="ECO:0000313" key="5">
    <source>
        <dbReference type="EMBL" id="RUL85938.1"/>
    </source>
</evidence>
<dbReference type="AlphaFoldDB" id="A0A432MH06"/>
<accession>A0A432MH06</accession>
<sequence>MSEVRGLAMAIRSRRRWMGAVLAVVAPAVVVAWAPRGKEEADAVGQWIGRSWGEVRVEEVGPTLDVPGTACSASETAIEPKVELLADVPPVMGIFGMAAPTRIIELVPEGTRVAKGEVICLLDPSAYADAARRLRIEVEAARSSRAEAERALAVAEANLVAFRDGDRVQQERRLEAERAIAQVDLTRAEGHLSWSSRMGALGYVSMADLAEDRVARLRAQVAWNQAEVALDTYRRATIERTLRDLEATVERARTQLAFALEELKGTEDRLKHLERQVEHCTIRAPHDGTVFFADVSYGEYYRVREGAEVYPGLPLFLFPDLERMEVELFVHERFARRVSEGQEAAVSFEAFPGRSFLGHVSEVELIPTPDWRHFGEWQHFRVRVALDEKPDGLLPDMSARVELRPGPRTEALTVPAEAVLWDESGPFCVVNTPSGPARRDIRVDRGTVDRLVVLDGLEPGDSVLLNPEARPRDG</sequence>
<dbReference type="PANTHER" id="PTHR32347">
    <property type="entry name" value="EFFLUX SYSTEM COMPONENT YKNX-RELATED"/>
    <property type="match status" value="1"/>
</dbReference>
<organism evidence="5 6">
    <name type="scientific">Tautonia sociabilis</name>
    <dbReference type="NCBI Taxonomy" id="2080755"/>
    <lineage>
        <taxon>Bacteria</taxon>
        <taxon>Pseudomonadati</taxon>
        <taxon>Planctomycetota</taxon>
        <taxon>Planctomycetia</taxon>
        <taxon>Isosphaerales</taxon>
        <taxon>Isosphaeraceae</taxon>
        <taxon>Tautonia</taxon>
    </lineage>
</organism>
<evidence type="ECO:0000256" key="3">
    <source>
        <dbReference type="SAM" id="Coils"/>
    </source>
</evidence>
<reference evidence="5 6" key="2">
    <citation type="submission" date="2019-01" db="EMBL/GenBank/DDBJ databases">
        <title>Tautonia sociabilis, a novel thermotolerant planctomycete of Isosphaeraceae family, isolated from a 4000 m deep subterranean habitat.</title>
        <authorList>
            <person name="Kovaleva O.L."/>
            <person name="Elcheninov A.G."/>
            <person name="Van Heerden E."/>
            <person name="Toshchakov S.V."/>
            <person name="Novikov A."/>
            <person name="Bonch-Osmolovskaya E.A."/>
            <person name="Kublanov I.V."/>
        </authorList>
    </citation>
    <scope>NUCLEOTIDE SEQUENCE [LARGE SCALE GENOMIC DNA]</scope>
    <source>
        <strain evidence="5 6">GM2012</strain>
    </source>
</reference>
<dbReference type="Pfam" id="PF25954">
    <property type="entry name" value="Beta-barrel_RND_2"/>
    <property type="match status" value="1"/>
</dbReference>
<evidence type="ECO:0000259" key="4">
    <source>
        <dbReference type="Pfam" id="PF25954"/>
    </source>
</evidence>
<dbReference type="Gene3D" id="2.40.30.170">
    <property type="match status" value="1"/>
</dbReference>
<feature type="domain" description="CusB-like beta-barrel" evidence="4">
    <location>
        <begin position="327"/>
        <end position="404"/>
    </location>
</feature>
<feature type="coiled-coil region" evidence="3">
    <location>
        <begin position="131"/>
        <end position="158"/>
    </location>
</feature>
<keyword evidence="6" id="KW-1185">Reference proteome</keyword>
<comment type="subcellular location">
    <subcellularLocation>
        <location evidence="1">Cell envelope</location>
    </subcellularLocation>
</comment>